<accession>A0AAE3KES2</accession>
<dbReference type="InterPro" id="IPR002213">
    <property type="entry name" value="UDP_glucos_trans"/>
</dbReference>
<dbReference type="AlphaFoldDB" id="A0AAE3KES2"/>
<proteinExistence type="predicted"/>
<dbReference type="SUPFAM" id="SSF53756">
    <property type="entry name" value="UDP-Glycosyltransferase/glycogen phosphorylase"/>
    <property type="match status" value="1"/>
</dbReference>
<dbReference type="GO" id="GO:0016758">
    <property type="term" value="F:hexosyltransferase activity"/>
    <property type="evidence" value="ECO:0007669"/>
    <property type="project" value="UniProtKB-ARBA"/>
</dbReference>
<dbReference type="GO" id="GO:0017000">
    <property type="term" value="P:antibiotic biosynthetic process"/>
    <property type="evidence" value="ECO:0007669"/>
    <property type="project" value="UniProtKB-ARBA"/>
</dbReference>
<dbReference type="InterPro" id="IPR050426">
    <property type="entry name" value="Glycosyltransferase_28"/>
</dbReference>
<dbReference type="RefSeq" id="WP_253767492.1">
    <property type="nucleotide sequence ID" value="NZ_JAMTCK010000002.1"/>
</dbReference>
<gene>
    <name evidence="2" type="ORF">LX83_000975</name>
</gene>
<dbReference type="CDD" id="cd03784">
    <property type="entry name" value="GT1_Gtf-like"/>
    <property type="match status" value="1"/>
</dbReference>
<dbReference type="GO" id="GO:0008194">
    <property type="term" value="F:UDP-glycosyltransferase activity"/>
    <property type="evidence" value="ECO:0007669"/>
    <property type="project" value="InterPro"/>
</dbReference>
<evidence type="ECO:0000313" key="3">
    <source>
        <dbReference type="Proteomes" id="UP001206128"/>
    </source>
</evidence>
<evidence type="ECO:0000259" key="1">
    <source>
        <dbReference type="Pfam" id="PF06722"/>
    </source>
</evidence>
<feature type="domain" description="Erythromycin biosynthesis protein CIII-like C-terminal" evidence="1">
    <location>
        <begin position="250"/>
        <end position="385"/>
    </location>
</feature>
<dbReference type="InterPro" id="IPR010610">
    <property type="entry name" value="EryCIII-like_C"/>
</dbReference>
<dbReference type="EMBL" id="JAMTCK010000002">
    <property type="protein sequence ID" value="MCP2164135.1"/>
    <property type="molecule type" value="Genomic_DNA"/>
</dbReference>
<name>A0AAE3KES2_9PSEU</name>
<protein>
    <submittedName>
        <fullName evidence="2">N-glycosyltransferase</fullName>
    </submittedName>
</protein>
<dbReference type="PANTHER" id="PTHR48050:SF13">
    <property type="entry name" value="STEROL 3-BETA-GLUCOSYLTRANSFERASE UGT80A2"/>
    <property type="match status" value="1"/>
</dbReference>
<organism evidence="2 3">
    <name type="scientific">Goodfellowiella coeruleoviolacea</name>
    <dbReference type="NCBI Taxonomy" id="334858"/>
    <lineage>
        <taxon>Bacteria</taxon>
        <taxon>Bacillati</taxon>
        <taxon>Actinomycetota</taxon>
        <taxon>Actinomycetes</taxon>
        <taxon>Pseudonocardiales</taxon>
        <taxon>Pseudonocardiaceae</taxon>
        <taxon>Goodfellowiella</taxon>
    </lineage>
</organism>
<dbReference type="Gene3D" id="3.40.50.2000">
    <property type="entry name" value="Glycogen Phosphorylase B"/>
    <property type="match status" value="2"/>
</dbReference>
<reference evidence="2" key="1">
    <citation type="submission" date="2022-06" db="EMBL/GenBank/DDBJ databases">
        <title>Genomic Encyclopedia of Archaeal and Bacterial Type Strains, Phase II (KMG-II): from individual species to whole genera.</title>
        <authorList>
            <person name="Goeker M."/>
        </authorList>
    </citation>
    <scope>NUCLEOTIDE SEQUENCE</scope>
    <source>
        <strain evidence="2">DSM 43935</strain>
    </source>
</reference>
<comment type="caution">
    <text evidence="2">The sequence shown here is derived from an EMBL/GenBank/DDBJ whole genome shotgun (WGS) entry which is preliminary data.</text>
</comment>
<dbReference type="Pfam" id="PF06722">
    <property type="entry name" value="EryCIII-like_C"/>
    <property type="match status" value="1"/>
</dbReference>
<keyword evidence="3" id="KW-1185">Reference proteome</keyword>
<evidence type="ECO:0000313" key="2">
    <source>
        <dbReference type="EMBL" id="MCP2164135.1"/>
    </source>
</evidence>
<dbReference type="Proteomes" id="UP001206128">
    <property type="component" value="Unassembled WGS sequence"/>
</dbReference>
<dbReference type="PANTHER" id="PTHR48050">
    <property type="entry name" value="STEROL 3-BETA-GLUCOSYLTRANSFERASE"/>
    <property type="match status" value="1"/>
</dbReference>
<sequence length="394" mass="42032">MLPLARALAEAGHEVLVAAPSALESVFANEPVRVRSVIPDMVEQLRHRMEQGGSPVPPDFDPASFDMRQMAVMMVAGPQVTENYRLLLPLAQEFGPDLVLRDGGELAVSLVAETLGIPHLSVPSGMGNAVDPALVLPALNERRAEVGLPTSDDPYSIYRYGRIDCMPPRFSFAVDPHPEPFAYRQPATVARDEVLPEWLAELPADRPLVIAAIGTALPLVQSLNLGVDQLPPQLAGLFNTERTMAAIVAGLSAVDCTAVVATAGFPVPEELVGDNVRLVDRFPQPLLLQCAQLFLTHGGYNSVRESVGAGVPMAVLPQFGDQPHNADRVQELGLGARVAEASAEEIARTCTRLLADASVTARARQAQRQMLALPPIQAAVADLERLCAGQVAAV</sequence>